<comment type="caution">
    <text evidence="2">The sequence shown here is derived from an EMBL/GenBank/DDBJ whole genome shotgun (WGS) entry which is preliminary data.</text>
</comment>
<sequence>MSLASMTLICLPSSRLAPDLDKNRKERIIKRSQESYSNLVFRPDRKPRKPQQNTPNQNPKPKTPRSLVSPSPKHCHWCQSPMHPLFFITTTDSNE</sequence>
<dbReference type="RefSeq" id="XP_062644513.1">
    <property type="nucleotide sequence ID" value="XM_062785922.1"/>
</dbReference>
<organism evidence="2 3">
    <name type="scientific">Parathielavia appendiculata</name>
    <dbReference type="NCBI Taxonomy" id="2587402"/>
    <lineage>
        <taxon>Eukaryota</taxon>
        <taxon>Fungi</taxon>
        <taxon>Dikarya</taxon>
        <taxon>Ascomycota</taxon>
        <taxon>Pezizomycotina</taxon>
        <taxon>Sordariomycetes</taxon>
        <taxon>Sordariomycetidae</taxon>
        <taxon>Sordariales</taxon>
        <taxon>Chaetomiaceae</taxon>
        <taxon>Parathielavia</taxon>
    </lineage>
</organism>
<evidence type="ECO:0000256" key="1">
    <source>
        <dbReference type="SAM" id="MobiDB-lite"/>
    </source>
</evidence>
<dbReference type="GeneID" id="87822688"/>
<reference evidence="2" key="2">
    <citation type="submission" date="2023-05" db="EMBL/GenBank/DDBJ databases">
        <authorList>
            <consortium name="Lawrence Berkeley National Laboratory"/>
            <person name="Steindorff A."/>
            <person name="Hensen N."/>
            <person name="Bonometti L."/>
            <person name="Westerberg I."/>
            <person name="Brannstrom I.O."/>
            <person name="Guillou S."/>
            <person name="Cros-Aarteil S."/>
            <person name="Calhoun S."/>
            <person name="Haridas S."/>
            <person name="Kuo A."/>
            <person name="Mondo S."/>
            <person name="Pangilinan J."/>
            <person name="Riley R."/>
            <person name="Labutti K."/>
            <person name="Andreopoulos B."/>
            <person name="Lipzen A."/>
            <person name="Chen C."/>
            <person name="Yanf M."/>
            <person name="Daum C."/>
            <person name="Ng V."/>
            <person name="Clum A."/>
            <person name="Ohm R."/>
            <person name="Martin F."/>
            <person name="Silar P."/>
            <person name="Natvig D."/>
            <person name="Lalanne C."/>
            <person name="Gautier V."/>
            <person name="Ament-Velasquez S.L."/>
            <person name="Kruys A."/>
            <person name="Hutchinson M.I."/>
            <person name="Powell A.J."/>
            <person name="Barry K."/>
            <person name="Miller A.N."/>
            <person name="Grigoriev I.V."/>
            <person name="Debuchy R."/>
            <person name="Gladieux P."/>
            <person name="Thoren M.H."/>
            <person name="Johannesson H."/>
        </authorList>
    </citation>
    <scope>NUCLEOTIDE SEQUENCE</scope>
    <source>
        <strain evidence="2">CBS 731.68</strain>
    </source>
</reference>
<keyword evidence="3" id="KW-1185">Reference proteome</keyword>
<accession>A0AAN6Z0R5</accession>
<reference evidence="2" key="1">
    <citation type="journal article" date="2023" name="Mol. Phylogenet. Evol.">
        <title>Genome-scale phylogeny and comparative genomics of the fungal order Sordariales.</title>
        <authorList>
            <person name="Hensen N."/>
            <person name="Bonometti L."/>
            <person name="Westerberg I."/>
            <person name="Brannstrom I.O."/>
            <person name="Guillou S."/>
            <person name="Cros-Aarteil S."/>
            <person name="Calhoun S."/>
            <person name="Haridas S."/>
            <person name="Kuo A."/>
            <person name="Mondo S."/>
            <person name="Pangilinan J."/>
            <person name="Riley R."/>
            <person name="LaButti K."/>
            <person name="Andreopoulos B."/>
            <person name="Lipzen A."/>
            <person name="Chen C."/>
            <person name="Yan M."/>
            <person name="Daum C."/>
            <person name="Ng V."/>
            <person name="Clum A."/>
            <person name="Steindorff A."/>
            <person name="Ohm R.A."/>
            <person name="Martin F."/>
            <person name="Silar P."/>
            <person name="Natvig D.O."/>
            <person name="Lalanne C."/>
            <person name="Gautier V."/>
            <person name="Ament-Velasquez S.L."/>
            <person name="Kruys A."/>
            <person name="Hutchinson M.I."/>
            <person name="Powell A.J."/>
            <person name="Barry K."/>
            <person name="Miller A.N."/>
            <person name="Grigoriev I.V."/>
            <person name="Debuchy R."/>
            <person name="Gladieux P."/>
            <person name="Hiltunen Thoren M."/>
            <person name="Johannesson H."/>
        </authorList>
    </citation>
    <scope>NUCLEOTIDE SEQUENCE</scope>
    <source>
        <strain evidence="2">CBS 731.68</strain>
    </source>
</reference>
<feature type="compositionally biased region" description="Low complexity" evidence="1">
    <location>
        <begin position="50"/>
        <end position="60"/>
    </location>
</feature>
<feature type="region of interest" description="Disordered" evidence="1">
    <location>
        <begin position="15"/>
        <end position="74"/>
    </location>
</feature>
<dbReference type="Proteomes" id="UP001302602">
    <property type="component" value="Unassembled WGS sequence"/>
</dbReference>
<evidence type="ECO:0000313" key="3">
    <source>
        <dbReference type="Proteomes" id="UP001302602"/>
    </source>
</evidence>
<evidence type="ECO:0000313" key="2">
    <source>
        <dbReference type="EMBL" id="KAK4120742.1"/>
    </source>
</evidence>
<dbReference type="EMBL" id="MU853236">
    <property type="protein sequence ID" value="KAK4120742.1"/>
    <property type="molecule type" value="Genomic_DNA"/>
</dbReference>
<gene>
    <name evidence="2" type="ORF">N657DRAFT_138921</name>
</gene>
<feature type="compositionally biased region" description="Basic and acidic residues" evidence="1">
    <location>
        <begin position="18"/>
        <end position="33"/>
    </location>
</feature>
<name>A0AAN6Z0R5_9PEZI</name>
<proteinExistence type="predicted"/>
<protein>
    <submittedName>
        <fullName evidence="2">Uncharacterized protein</fullName>
    </submittedName>
</protein>
<dbReference type="AlphaFoldDB" id="A0AAN6Z0R5"/>